<keyword evidence="8 9" id="KW-0949">S-adenosyl-L-methionine</keyword>
<keyword evidence="11" id="KW-1185">Reference proteome</keyword>
<dbReference type="Proteomes" id="UP001500392">
    <property type="component" value="Unassembled WGS sequence"/>
</dbReference>
<keyword evidence="6 9" id="KW-0489">Methyltransferase</keyword>
<gene>
    <name evidence="9" type="primary">tpm</name>
    <name evidence="10" type="ORF">GCM10022414_17390</name>
</gene>
<accession>A0ABP7WR27</accession>
<evidence type="ECO:0000256" key="8">
    <source>
        <dbReference type="ARBA" id="ARBA00022691"/>
    </source>
</evidence>
<dbReference type="SUPFAM" id="SSF53335">
    <property type="entry name" value="S-adenosyl-L-methionine-dependent methyltransferases"/>
    <property type="match status" value="1"/>
</dbReference>
<evidence type="ECO:0000313" key="10">
    <source>
        <dbReference type="EMBL" id="GAA4094032.1"/>
    </source>
</evidence>
<feature type="binding site" evidence="9">
    <location>
        <position position="123"/>
    </location>
    <ligand>
        <name>S-adenosyl-L-methionine</name>
        <dbReference type="ChEBI" id="CHEBI:59789"/>
    </ligand>
</feature>
<feature type="binding site" evidence="9">
    <location>
        <position position="45"/>
    </location>
    <ligand>
        <name>S-adenosyl-L-methionine</name>
        <dbReference type="ChEBI" id="CHEBI:59789"/>
    </ligand>
</feature>
<reference evidence="11" key="1">
    <citation type="journal article" date="2019" name="Int. J. Syst. Evol. Microbiol.">
        <title>The Global Catalogue of Microorganisms (GCM) 10K type strain sequencing project: providing services to taxonomists for standard genome sequencing and annotation.</title>
        <authorList>
            <consortium name="The Broad Institute Genomics Platform"/>
            <consortium name="The Broad Institute Genome Sequencing Center for Infectious Disease"/>
            <person name="Wu L."/>
            <person name="Ma J."/>
        </authorList>
    </citation>
    <scope>NUCLEOTIDE SEQUENCE [LARGE SCALE GENOMIC DNA]</scope>
    <source>
        <strain evidence="11">JCM 17304</strain>
    </source>
</reference>
<organism evidence="10 11">
    <name type="scientific">Zhongshania borealis</name>
    <dbReference type="NCBI Taxonomy" id="889488"/>
    <lineage>
        <taxon>Bacteria</taxon>
        <taxon>Pseudomonadati</taxon>
        <taxon>Pseudomonadota</taxon>
        <taxon>Gammaproteobacteria</taxon>
        <taxon>Cellvibrionales</taxon>
        <taxon>Spongiibacteraceae</taxon>
        <taxon>Zhongshania</taxon>
    </lineage>
</organism>
<name>A0ABP7WR27_9GAMM</name>
<evidence type="ECO:0000256" key="9">
    <source>
        <dbReference type="HAMAP-Rule" id="MF_00812"/>
    </source>
</evidence>
<dbReference type="NCBIfam" id="TIGR03840">
    <property type="entry name" value="TMPT_Se_Te"/>
    <property type="match status" value="1"/>
</dbReference>
<dbReference type="PANTHER" id="PTHR10259">
    <property type="entry name" value="THIOPURINE S-METHYLTRANSFERASE"/>
    <property type="match status" value="1"/>
</dbReference>
<evidence type="ECO:0000256" key="3">
    <source>
        <dbReference type="ARBA" id="ARBA00008145"/>
    </source>
</evidence>
<dbReference type="InterPro" id="IPR008854">
    <property type="entry name" value="TPMT"/>
</dbReference>
<dbReference type="PIRSF" id="PIRSF023956">
    <property type="entry name" value="Thiopurine_S-methyltransferase"/>
    <property type="match status" value="1"/>
</dbReference>
<evidence type="ECO:0000256" key="4">
    <source>
        <dbReference type="ARBA" id="ARBA00011905"/>
    </source>
</evidence>
<dbReference type="InterPro" id="IPR022474">
    <property type="entry name" value="Thiopur_S-MeTfrase_Se/Te_detox"/>
</dbReference>
<comment type="catalytic activity">
    <reaction evidence="1 9">
        <text>S-adenosyl-L-methionine + a thiopurine = S-adenosyl-L-homocysteine + a thiopurine S-methylether.</text>
        <dbReference type="EC" id="2.1.1.67"/>
    </reaction>
</comment>
<dbReference type="PANTHER" id="PTHR10259:SF11">
    <property type="entry name" value="THIOPURINE S-METHYLTRANSFERASE"/>
    <property type="match status" value="1"/>
</dbReference>
<evidence type="ECO:0000256" key="1">
    <source>
        <dbReference type="ARBA" id="ARBA00000903"/>
    </source>
</evidence>
<dbReference type="NCBIfam" id="NF009732">
    <property type="entry name" value="PRK13255.1"/>
    <property type="match status" value="1"/>
</dbReference>
<evidence type="ECO:0000256" key="6">
    <source>
        <dbReference type="ARBA" id="ARBA00022603"/>
    </source>
</evidence>
<comment type="subcellular location">
    <subcellularLocation>
        <location evidence="2 9">Cytoplasm</location>
    </subcellularLocation>
</comment>
<dbReference type="HAMAP" id="MF_00812">
    <property type="entry name" value="Thiopur_methtran"/>
    <property type="match status" value="1"/>
</dbReference>
<dbReference type="EMBL" id="BAABDM010000002">
    <property type="protein sequence ID" value="GAA4094032.1"/>
    <property type="molecule type" value="Genomic_DNA"/>
</dbReference>
<dbReference type="PROSITE" id="PS51585">
    <property type="entry name" value="SAM_MT_TPMT"/>
    <property type="match status" value="1"/>
</dbReference>
<evidence type="ECO:0000256" key="7">
    <source>
        <dbReference type="ARBA" id="ARBA00022679"/>
    </source>
</evidence>
<feature type="binding site" evidence="9">
    <location>
        <position position="66"/>
    </location>
    <ligand>
        <name>S-adenosyl-L-methionine</name>
        <dbReference type="ChEBI" id="CHEBI:59789"/>
    </ligand>
</feature>
<comment type="caution">
    <text evidence="10">The sequence shown here is derived from an EMBL/GenBank/DDBJ whole genome shotgun (WGS) entry which is preliminary data.</text>
</comment>
<evidence type="ECO:0000256" key="2">
    <source>
        <dbReference type="ARBA" id="ARBA00004496"/>
    </source>
</evidence>
<proteinExistence type="inferred from homology"/>
<dbReference type="InterPro" id="IPR025835">
    <property type="entry name" value="Thiopurine_S-MeTrfase"/>
</dbReference>
<dbReference type="Gene3D" id="3.40.50.150">
    <property type="entry name" value="Vaccinia Virus protein VP39"/>
    <property type="match status" value="1"/>
</dbReference>
<keyword evidence="5 9" id="KW-0963">Cytoplasm</keyword>
<dbReference type="Pfam" id="PF05724">
    <property type="entry name" value="TPMT"/>
    <property type="match status" value="1"/>
</dbReference>
<sequence length="212" mass="23467">MEASFWHKKWASKEIAFHAASPNPLLTQYFNRLGLASGARVFIPLCGKTLDIGWLLQQGYRVVGAELSAIAIDELFAELGLIPQRSVLGSLVHYQAENIDIFVGDIFDLTPAVLGAVDAIYDRAALVALPDTLRADYTVLLRTITKSAPQLLINYDYDQSKQAGPPFSISDEELASHYQSTYHLALLRNKILEGGLKGRCPAQEKVWLLQSH</sequence>
<protein>
    <recommendedName>
        <fullName evidence="4 9">Thiopurine S-methyltransferase</fullName>
        <ecNumber evidence="4 9">2.1.1.67</ecNumber>
    </recommendedName>
    <alternativeName>
        <fullName evidence="9">Thiopurine methyltransferase</fullName>
    </alternativeName>
</protein>
<evidence type="ECO:0000256" key="5">
    <source>
        <dbReference type="ARBA" id="ARBA00022490"/>
    </source>
</evidence>
<comment type="similarity">
    <text evidence="3 9">Belongs to the class I-like SAM-binding methyltransferase superfamily. TPMT family.</text>
</comment>
<evidence type="ECO:0000313" key="11">
    <source>
        <dbReference type="Proteomes" id="UP001500392"/>
    </source>
</evidence>
<keyword evidence="7 9" id="KW-0808">Transferase</keyword>
<dbReference type="EC" id="2.1.1.67" evidence="4 9"/>
<dbReference type="RefSeq" id="WP_344934731.1">
    <property type="nucleotide sequence ID" value="NZ_BAABDM010000002.1"/>
</dbReference>
<feature type="binding site" evidence="9">
    <location>
        <position position="10"/>
    </location>
    <ligand>
        <name>S-adenosyl-L-methionine</name>
        <dbReference type="ChEBI" id="CHEBI:59789"/>
    </ligand>
</feature>
<dbReference type="InterPro" id="IPR029063">
    <property type="entry name" value="SAM-dependent_MTases_sf"/>
</dbReference>